<keyword evidence="3" id="KW-0508">mRNA splicing</keyword>
<feature type="region of interest" description="Disordered" evidence="5">
    <location>
        <begin position="189"/>
        <end position="456"/>
    </location>
</feature>
<feature type="domain" description="RRM" evidence="7">
    <location>
        <begin position="671"/>
        <end position="747"/>
    </location>
</feature>
<dbReference type="InterPro" id="IPR012677">
    <property type="entry name" value="Nucleotide-bd_a/b_plait_sf"/>
</dbReference>
<dbReference type="AlphaFoldDB" id="A0A5A7R4B8"/>
<dbReference type="Proteomes" id="UP000325081">
    <property type="component" value="Unassembled WGS sequence"/>
</dbReference>
<feature type="compositionally biased region" description="Basic and acidic residues" evidence="5">
    <location>
        <begin position="321"/>
        <end position="341"/>
    </location>
</feature>
<reference evidence="9" key="1">
    <citation type="journal article" date="2019" name="Curr. Biol.">
        <title>Genome Sequence of Striga asiatica Provides Insight into the Evolution of Plant Parasitism.</title>
        <authorList>
            <person name="Yoshida S."/>
            <person name="Kim S."/>
            <person name="Wafula E.K."/>
            <person name="Tanskanen J."/>
            <person name="Kim Y.M."/>
            <person name="Honaas L."/>
            <person name="Yang Z."/>
            <person name="Spallek T."/>
            <person name="Conn C.E."/>
            <person name="Ichihashi Y."/>
            <person name="Cheong K."/>
            <person name="Cui S."/>
            <person name="Der J.P."/>
            <person name="Gundlach H."/>
            <person name="Jiao Y."/>
            <person name="Hori C."/>
            <person name="Ishida J.K."/>
            <person name="Kasahara H."/>
            <person name="Kiba T."/>
            <person name="Kim M.S."/>
            <person name="Koo N."/>
            <person name="Laohavisit A."/>
            <person name="Lee Y.H."/>
            <person name="Lumba S."/>
            <person name="McCourt P."/>
            <person name="Mortimer J.C."/>
            <person name="Mutuku J.M."/>
            <person name="Nomura T."/>
            <person name="Sasaki-Sekimoto Y."/>
            <person name="Seto Y."/>
            <person name="Wang Y."/>
            <person name="Wakatake T."/>
            <person name="Sakakibara H."/>
            <person name="Demura T."/>
            <person name="Yamaguchi S."/>
            <person name="Yoneyama K."/>
            <person name="Manabe R.I."/>
            <person name="Nelson D.C."/>
            <person name="Schulman A.H."/>
            <person name="Timko M.P."/>
            <person name="dePamphilis C.W."/>
            <person name="Choi D."/>
            <person name="Shirasu K."/>
        </authorList>
    </citation>
    <scope>NUCLEOTIDE SEQUENCE [LARGE SCALE GENOMIC DNA]</scope>
    <source>
        <strain evidence="9">cv. UVA1</strain>
    </source>
</reference>
<feature type="compositionally biased region" description="Basic and acidic residues" evidence="5">
    <location>
        <begin position="294"/>
        <end position="314"/>
    </location>
</feature>
<proteinExistence type="predicted"/>
<feature type="region of interest" description="Disordered" evidence="5">
    <location>
        <begin position="52"/>
        <end position="80"/>
    </location>
</feature>
<feature type="signal peptide" evidence="6">
    <location>
        <begin position="1"/>
        <end position="31"/>
    </location>
</feature>
<dbReference type="SUPFAM" id="SSF54928">
    <property type="entry name" value="RNA-binding domain, RBD"/>
    <property type="match status" value="2"/>
</dbReference>
<feature type="compositionally biased region" description="Basic and acidic residues" evidence="5">
    <location>
        <begin position="114"/>
        <end position="136"/>
    </location>
</feature>
<feature type="compositionally biased region" description="Basic and acidic residues" evidence="5">
    <location>
        <begin position="374"/>
        <end position="401"/>
    </location>
</feature>
<dbReference type="OrthoDB" id="10266058at2759"/>
<organism evidence="8 9">
    <name type="scientific">Striga asiatica</name>
    <name type="common">Asiatic witchweed</name>
    <name type="synonym">Buchnera asiatica</name>
    <dbReference type="NCBI Taxonomy" id="4170"/>
    <lineage>
        <taxon>Eukaryota</taxon>
        <taxon>Viridiplantae</taxon>
        <taxon>Streptophyta</taxon>
        <taxon>Embryophyta</taxon>
        <taxon>Tracheophyta</taxon>
        <taxon>Spermatophyta</taxon>
        <taxon>Magnoliopsida</taxon>
        <taxon>eudicotyledons</taxon>
        <taxon>Gunneridae</taxon>
        <taxon>Pentapetalae</taxon>
        <taxon>asterids</taxon>
        <taxon>lamiids</taxon>
        <taxon>Lamiales</taxon>
        <taxon>Orobanchaceae</taxon>
        <taxon>Buchnereae</taxon>
        <taxon>Striga</taxon>
    </lineage>
</organism>
<dbReference type="Pfam" id="PF00076">
    <property type="entry name" value="RRM_1"/>
    <property type="match status" value="1"/>
</dbReference>
<feature type="region of interest" description="Disordered" evidence="5">
    <location>
        <begin position="946"/>
        <end position="967"/>
    </location>
</feature>
<dbReference type="Gene3D" id="3.30.70.330">
    <property type="match status" value="4"/>
</dbReference>
<dbReference type="GO" id="GO:0003723">
    <property type="term" value="F:RNA binding"/>
    <property type="evidence" value="ECO:0007669"/>
    <property type="project" value="UniProtKB-UniRule"/>
</dbReference>
<evidence type="ECO:0000256" key="4">
    <source>
        <dbReference type="PROSITE-ProRule" id="PRU00176"/>
    </source>
</evidence>
<gene>
    <name evidence="8" type="ORF">STAS_29693</name>
</gene>
<evidence type="ECO:0000256" key="5">
    <source>
        <dbReference type="SAM" id="MobiDB-lite"/>
    </source>
</evidence>
<accession>A0A5A7R4B8</accession>
<feature type="compositionally biased region" description="Basic residues" evidence="5">
    <location>
        <begin position="342"/>
        <end position="373"/>
    </location>
</feature>
<feature type="compositionally biased region" description="Basic and acidic residues" evidence="5">
    <location>
        <begin position="879"/>
        <end position="890"/>
    </location>
</feature>
<feature type="compositionally biased region" description="Polar residues" evidence="5">
    <location>
        <begin position="404"/>
        <end position="418"/>
    </location>
</feature>
<dbReference type="SMART" id="SM00360">
    <property type="entry name" value="RRM"/>
    <property type="match status" value="2"/>
</dbReference>
<dbReference type="InterPro" id="IPR035979">
    <property type="entry name" value="RBD_domain_sf"/>
</dbReference>
<evidence type="ECO:0000259" key="7">
    <source>
        <dbReference type="PROSITE" id="PS50102"/>
    </source>
</evidence>
<evidence type="ECO:0000256" key="3">
    <source>
        <dbReference type="ARBA" id="ARBA00023187"/>
    </source>
</evidence>
<sequence>MKLRHSGHSSGGSSFPFNALVFVLHFNLLSANPSPLSTLSLEDDWKPTKAMTRSRLCKEKSQSDYQVPDDDHLEGTSARTRPLSYDDVMLIRNNKKGAAKVVAGDPEEANIATGHDDHKKKSDIRGHHRETNEDSKPMVVRHTSNDSQKVSSQLKRDSSAPMKSGKFVQGSDEGYRNRTFRLKSVWEKVDDSKRENEGENERGHQNNRRRDGPVGVDSHNGSNKRETRDSYKKDATSVRGRVRSKVDRPHLLDNESQVNRKRKTEQRTSGKSEKEYKRWNEQGVNQTERLLTNRGREKAEKETRHRRHNEEDKTKSRHTNKRDVPRRKEPELARASIEESRAKRRRSRSRERVKGRDRRSRSHSPKTHKHTSKDKREHGEISSHSSKDRSGREHSDIDKKLIPTSGSNSLNRRNTEPSSGLGGYSPRKRKTDAAGRTPSPTRRSPERRTAGWDLQPAEKQTFVASSALPNLQLLPPSQNVALNAINFQSVVPMAPTLVRPTVVSHQNMSSQMHAIEAVQLTQATRPMRRLYVENLPSSASEKDLIECINKYLLTSGVNCIRGTQPCISCIIHKEKSQALLEFLTPEDATSALSLDGVSFSGCNLKLRRPKDFASVTSSLSSTPTPHLAFPSMYQYLISSFQTVAIFMQTGLSDKSVVAADWISNVVEDSPHKIFIGGISKLVSSKMLLEIARAFGPVKAFRFEFIADLNEPCAFLEYVDHSVTSKACAGLNGMKLGGRVVSAVFATPETNMENIGKLPFYGIPEHAKPLLEEPTVVLKLKNLLDLEGLSSLSESDLEDILEDIRLECSRFGTVKSINVAKPTNSVSTMEARKVKNTSVSTDLYNVEVGELDQSGPTVTRTGLENNKRTVNSDETIASNVEKDEFCKRPSPDENNSVKEPLSQEYSRSFTREPADEKYDSALEFKNMDKVAGCISKIKTCMEIETSTEGDLQSEEEHNAKAGSSGDKLKLEKNNAPEEVGKKDIPINVEGADMESKPLVEGKFQNKERNAKFGNDVEELKLEESNAPVEVDKKDIISVDLENVFELGCVYVEYRRPEAACMAAHCLHGRTFDGRAVSIGYVNQDLYRMRFSK</sequence>
<feature type="compositionally biased region" description="Basic and acidic residues" evidence="5">
    <location>
        <begin position="265"/>
        <end position="280"/>
    </location>
</feature>
<feature type="region of interest" description="Disordered" evidence="5">
    <location>
        <begin position="879"/>
        <end position="913"/>
    </location>
</feature>
<dbReference type="PROSITE" id="PS50102">
    <property type="entry name" value="RRM"/>
    <property type="match status" value="2"/>
</dbReference>
<dbReference type="FunFam" id="3.30.70.330:FF:000879">
    <property type="entry name" value="Splicing factor U2af large subunit A"/>
    <property type="match status" value="1"/>
</dbReference>
<keyword evidence="9" id="KW-1185">Reference proteome</keyword>
<feature type="region of interest" description="Disordered" evidence="5">
    <location>
        <begin position="98"/>
        <end position="172"/>
    </location>
</feature>
<dbReference type="EMBL" id="BKCP01010181">
    <property type="protein sequence ID" value="GER52256.1"/>
    <property type="molecule type" value="Genomic_DNA"/>
</dbReference>
<keyword evidence="1" id="KW-0507">mRNA processing</keyword>
<dbReference type="PANTHER" id="PTHR23139">
    <property type="entry name" value="RNA-BINDING PROTEIN"/>
    <property type="match status" value="1"/>
</dbReference>
<feature type="compositionally biased region" description="Basic and acidic residues" evidence="5">
    <location>
        <begin position="223"/>
        <end position="236"/>
    </location>
</feature>
<name>A0A5A7R4B8_STRAF</name>
<keyword evidence="6" id="KW-0732">Signal</keyword>
<comment type="caution">
    <text evidence="8">The sequence shown here is derived from an EMBL/GenBank/DDBJ whole genome shotgun (WGS) entry which is preliminary data.</text>
</comment>
<evidence type="ECO:0000256" key="1">
    <source>
        <dbReference type="ARBA" id="ARBA00022664"/>
    </source>
</evidence>
<feature type="domain" description="RRM" evidence="7">
    <location>
        <begin position="528"/>
        <end position="611"/>
    </location>
</feature>
<dbReference type="InterPro" id="IPR000504">
    <property type="entry name" value="RRM_dom"/>
</dbReference>
<evidence type="ECO:0000256" key="6">
    <source>
        <dbReference type="SAM" id="SignalP"/>
    </source>
</evidence>
<dbReference type="GO" id="GO:0006397">
    <property type="term" value="P:mRNA processing"/>
    <property type="evidence" value="ECO:0007669"/>
    <property type="project" value="UniProtKB-KW"/>
</dbReference>
<feature type="compositionally biased region" description="Basic and acidic residues" evidence="5">
    <location>
        <begin position="189"/>
        <end position="212"/>
    </location>
</feature>
<feature type="compositionally biased region" description="Basic and acidic residues" evidence="5">
    <location>
        <begin position="244"/>
        <end position="253"/>
    </location>
</feature>
<protein>
    <submittedName>
        <fullName evidence="8">Splicing factor U2af large subunit B</fullName>
    </submittedName>
</protein>
<evidence type="ECO:0000313" key="9">
    <source>
        <dbReference type="Proteomes" id="UP000325081"/>
    </source>
</evidence>
<keyword evidence="2 4" id="KW-0694">RNA-binding</keyword>
<feature type="chain" id="PRO_5022944835" evidence="6">
    <location>
        <begin position="32"/>
        <end position="1091"/>
    </location>
</feature>
<dbReference type="GO" id="GO:0008380">
    <property type="term" value="P:RNA splicing"/>
    <property type="evidence" value="ECO:0007669"/>
    <property type="project" value="UniProtKB-KW"/>
</dbReference>
<evidence type="ECO:0000313" key="8">
    <source>
        <dbReference type="EMBL" id="GER52256.1"/>
    </source>
</evidence>
<evidence type="ECO:0000256" key="2">
    <source>
        <dbReference type="ARBA" id="ARBA00022884"/>
    </source>
</evidence>